<accession>A0AAW4HJE0</accession>
<organism evidence="1 2">
    <name type="scientific">Vibrio vulnificus</name>
    <dbReference type="NCBI Taxonomy" id="672"/>
    <lineage>
        <taxon>Bacteria</taxon>
        <taxon>Pseudomonadati</taxon>
        <taxon>Pseudomonadota</taxon>
        <taxon>Gammaproteobacteria</taxon>
        <taxon>Vibrionales</taxon>
        <taxon>Vibrionaceae</taxon>
        <taxon>Vibrio</taxon>
    </lineage>
</organism>
<dbReference type="AlphaFoldDB" id="A0AAW4HJE0"/>
<evidence type="ECO:0000313" key="2">
    <source>
        <dbReference type="Proteomes" id="UP000664056"/>
    </source>
</evidence>
<feature type="non-terminal residue" evidence="1">
    <location>
        <position position="1"/>
    </location>
</feature>
<sequence>PEPFVVFFSSLIAMSVAHQQRADKWYTSIKGSLWEINFRCMSDEHAEEFVAKNLEKFEFVVKWNVRGRGDCIRTLSVDTYDC</sequence>
<gene>
    <name evidence="1" type="ORF">J0J18_24450</name>
</gene>
<dbReference type="EMBL" id="JAFKOQ010000307">
    <property type="protein sequence ID" value="MBN8124846.1"/>
    <property type="molecule type" value="Genomic_DNA"/>
</dbReference>
<dbReference type="Proteomes" id="UP000664056">
    <property type="component" value="Unassembled WGS sequence"/>
</dbReference>
<feature type="non-terminal residue" evidence="1">
    <location>
        <position position="82"/>
    </location>
</feature>
<protein>
    <submittedName>
        <fullName evidence="1">Uncharacterized protein</fullName>
    </submittedName>
</protein>
<comment type="caution">
    <text evidence="1">The sequence shown here is derived from an EMBL/GenBank/DDBJ whole genome shotgun (WGS) entry which is preliminary data.</text>
</comment>
<evidence type="ECO:0000313" key="1">
    <source>
        <dbReference type="EMBL" id="MBN8124846.1"/>
    </source>
</evidence>
<name>A0AAW4HJE0_VIBVL</name>
<reference evidence="1" key="1">
    <citation type="submission" date="2021-03" db="EMBL/GenBank/DDBJ databases">
        <title>Study of the foodborne Vibrio vulnificus isolates from China.</title>
        <authorList>
            <person name="Zheng Z."/>
            <person name="Ye L."/>
        </authorList>
    </citation>
    <scope>NUCLEOTIDE SEQUENCE</scope>
    <source>
        <strain evidence="1">Vv1582</strain>
    </source>
</reference>
<proteinExistence type="predicted"/>